<reference evidence="2 3" key="1">
    <citation type="journal article" date="2022" name="Nat. Ecol. Evol.">
        <title>A masculinizing supergene underlies an exaggerated male reproductive morph in a spider.</title>
        <authorList>
            <person name="Hendrickx F."/>
            <person name="De Corte Z."/>
            <person name="Sonet G."/>
            <person name="Van Belleghem S.M."/>
            <person name="Kostlbacher S."/>
            <person name="Vangestel C."/>
        </authorList>
    </citation>
    <scope>NUCLEOTIDE SEQUENCE [LARGE SCALE GENOMIC DNA]</scope>
    <source>
        <strain evidence="2">W744_W776</strain>
    </source>
</reference>
<organism evidence="2 3">
    <name type="scientific">Oedothorax gibbosus</name>
    <dbReference type="NCBI Taxonomy" id="931172"/>
    <lineage>
        <taxon>Eukaryota</taxon>
        <taxon>Metazoa</taxon>
        <taxon>Ecdysozoa</taxon>
        <taxon>Arthropoda</taxon>
        <taxon>Chelicerata</taxon>
        <taxon>Arachnida</taxon>
        <taxon>Araneae</taxon>
        <taxon>Araneomorphae</taxon>
        <taxon>Entelegynae</taxon>
        <taxon>Araneoidea</taxon>
        <taxon>Linyphiidae</taxon>
        <taxon>Erigoninae</taxon>
        <taxon>Oedothorax</taxon>
    </lineage>
</organism>
<dbReference type="Proteomes" id="UP000827092">
    <property type="component" value="Unassembled WGS sequence"/>
</dbReference>
<feature type="region of interest" description="Disordered" evidence="1">
    <location>
        <begin position="1"/>
        <end position="21"/>
    </location>
</feature>
<dbReference type="EMBL" id="JAFNEN010000483">
    <property type="protein sequence ID" value="KAG8182015.1"/>
    <property type="molecule type" value="Genomic_DNA"/>
</dbReference>
<name>A0AAV6UEQ8_9ARAC</name>
<protein>
    <submittedName>
        <fullName evidence="2">Uncharacterized protein</fullName>
    </submittedName>
</protein>
<gene>
    <name evidence="2" type="ORF">JTE90_013947</name>
</gene>
<comment type="caution">
    <text evidence="2">The sequence shown here is derived from an EMBL/GenBank/DDBJ whole genome shotgun (WGS) entry which is preliminary data.</text>
</comment>
<evidence type="ECO:0000256" key="1">
    <source>
        <dbReference type="SAM" id="MobiDB-lite"/>
    </source>
</evidence>
<evidence type="ECO:0000313" key="3">
    <source>
        <dbReference type="Proteomes" id="UP000827092"/>
    </source>
</evidence>
<proteinExistence type="predicted"/>
<accession>A0AAV6UEQ8</accession>
<evidence type="ECO:0000313" key="2">
    <source>
        <dbReference type="EMBL" id="KAG8182015.1"/>
    </source>
</evidence>
<dbReference type="AlphaFoldDB" id="A0AAV6UEQ8"/>
<keyword evidence="3" id="KW-1185">Reference proteome</keyword>
<sequence length="92" mass="10359">MPIANGIPELNYQRPATNPTRGNVSQIAHALRQRVARRVKEGCQEKKRTKIVEEGGVCALFDLKEDAQSSNSYINYTDVFLLFCVSSSLRCR</sequence>